<proteinExistence type="predicted"/>
<dbReference type="Proteomes" id="UP000265715">
    <property type="component" value="Unassembled WGS sequence"/>
</dbReference>
<evidence type="ECO:0000313" key="2">
    <source>
        <dbReference type="EMBL" id="RIH86700.1"/>
    </source>
</evidence>
<reference evidence="2 3" key="1">
    <citation type="submission" date="2018-08" db="EMBL/GenBank/DDBJ databases">
        <title>Meiothermus terrae DSM 26712 genome sequencing project.</title>
        <authorList>
            <person name="Da Costa M.S."/>
            <person name="Albuquerque L."/>
            <person name="Raposo P."/>
            <person name="Froufe H.J.C."/>
            <person name="Barroso C.S."/>
            <person name="Egas C."/>
        </authorList>
    </citation>
    <scope>NUCLEOTIDE SEQUENCE [LARGE SCALE GENOMIC DNA]</scope>
    <source>
        <strain evidence="2 3">DSM 26712</strain>
    </source>
</reference>
<evidence type="ECO:0000313" key="3">
    <source>
        <dbReference type="Proteomes" id="UP000265715"/>
    </source>
</evidence>
<feature type="region of interest" description="Disordered" evidence="1">
    <location>
        <begin position="16"/>
        <end position="95"/>
    </location>
</feature>
<dbReference type="AlphaFoldDB" id="A0A399ET60"/>
<comment type="caution">
    <text evidence="2">The sequence shown here is derived from an EMBL/GenBank/DDBJ whole genome shotgun (WGS) entry which is preliminary data.</text>
</comment>
<dbReference type="EMBL" id="QXDL01000043">
    <property type="protein sequence ID" value="RIH86700.1"/>
    <property type="molecule type" value="Genomic_DNA"/>
</dbReference>
<protein>
    <submittedName>
        <fullName evidence="2">Uncharacterized protein</fullName>
    </submittedName>
</protein>
<organism evidence="2 3">
    <name type="scientific">Calidithermus terrae</name>
    <dbReference type="NCBI Taxonomy" id="1408545"/>
    <lineage>
        <taxon>Bacteria</taxon>
        <taxon>Thermotogati</taxon>
        <taxon>Deinococcota</taxon>
        <taxon>Deinococci</taxon>
        <taxon>Thermales</taxon>
        <taxon>Thermaceae</taxon>
        <taxon>Calidithermus</taxon>
    </lineage>
</organism>
<sequence length="367" mass="39428">MLPPLLQALNTLDLRAPTVEGKPGSGLTPPGGGVAPPIPIGGVPAPIDTVAPPLGWGQPPRPGETVSPFEVTTDGDSGNPTDNDEEKRKREEEQRRALEAKIRKEQEEARERAEAVCNRYGGGAGASCADYLRRQGESSFYESLSPEQRLHWWQTINKKLSEGSMGKKDLEVLTRFTESFSLGKGSNGLPVLNANNPGKLDPALLGLAAGLGIPLGNVPPGMQAGPRLPQNPGLQPPNLNLGPLITTVARVGTIIGIIISLPGDTPQGQPAGMQAGNVNVPDVYAMDRKKALERLEGLSPEVEKHLRKLRDEPNSQAASYWAKEIAGWLEQMEKVVGDTGKKTSEVWQQRINTWKKELGRLRPSGGK</sequence>
<gene>
    <name evidence="2" type="ORF">Mterra_01367</name>
</gene>
<dbReference type="RefSeq" id="WP_119314521.1">
    <property type="nucleotide sequence ID" value="NZ_QXDL01000043.1"/>
</dbReference>
<name>A0A399ET60_9DEIN</name>
<accession>A0A399ET60</accession>
<feature type="compositionally biased region" description="Basic and acidic residues" evidence="1">
    <location>
        <begin position="85"/>
        <end position="95"/>
    </location>
</feature>
<evidence type="ECO:0000256" key="1">
    <source>
        <dbReference type="SAM" id="MobiDB-lite"/>
    </source>
</evidence>
<keyword evidence="3" id="KW-1185">Reference proteome</keyword>